<protein>
    <submittedName>
        <fullName evidence="2">Aldo/keto reductase</fullName>
    </submittedName>
</protein>
<dbReference type="RefSeq" id="WP_125677143.1">
    <property type="nucleotide sequence ID" value="NZ_JBHTOI010000042.1"/>
</dbReference>
<proteinExistence type="predicted"/>
<comment type="caution">
    <text evidence="2">The sequence shown here is derived from an EMBL/GenBank/DDBJ whole genome shotgun (WGS) entry which is preliminary data.</text>
</comment>
<dbReference type="EMBL" id="JBHTOI010000042">
    <property type="protein sequence ID" value="MFD1418542.1"/>
    <property type="molecule type" value="Genomic_DNA"/>
</dbReference>
<evidence type="ECO:0000313" key="2">
    <source>
        <dbReference type="EMBL" id="MFD1418542.1"/>
    </source>
</evidence>
<dbReference type="PIRSF" id="PIRSF000097">
    <property type="entry name" value="AKR"/>
    <property type="match status" value="1"/>
</dbReference>
<dbReference type="InterPro" id="IPR023210">
    <property type="entry name" value="NADP_OxRdtase_dom"/>
</dbReference>
<gene>
    <name evidence="2" type="ORF">ACFQ42_07305</name>
</gene>
<evidence type="ECO:0000259" key="1">
    <source>
        <dbReference type="Pfam" id="PF00248"/>
    </source>
</evidence>
<dbReference type="PANTHER" id="PTHR43638">
    <property type="entry name" value="OXIDOREDUCTASE, ALDO/KETO REDUCTASE FAMILY PROTEIN"/>
    <property type="match status" value="1"/>
</dbReference>
<dbReference type="Proteomes" id="UP001597251">
    <property type="component" value="Unassembled WGS sequence"/>
</dbReference>
<dbReference type="Gene3D" id="3.20.20.100">
    <property type="entry name" value="NADP-dependent oxidoreductase domain"/>
    <property type="match status" value="1"/>
</dbReference>
<dbReference type="Pfam" id="PF00248">
    <property type="entry name" value="Aldo_ket_red"/>
    <property type="match status" value="1"/>
</dbReference>
<accession>A0ABW4BTK8</accession>
<organism evidence="2 3">
    <name type="scientific">Companilactobacillus keshanensis</name>
    <dbReference type="NCBI Taxonomy" id="2486003"/>
    <lineage>
        <taxon>Bacteria</taxon>
        <taxon>Bacillati</taxon>
        <taxon>Bacillota</taxon>
        <taxon>Bacilli</taxon>
        <taxon>Lactobacillales</taxon>
        <taxon>Lactobacillaceae</taxon>
        <taxon>Companilactobacillus</taxon>
    </lineage>
</organism>
<reference evidence="3" key="1">
    <citation type="journal article" date="2019" name="Int. J. Syst. Evol. Microbiol.">
        <title>The Global Catalogue of Microorganisms (GCM) 10K type strain sequencing project: providing services to taxonomists for standard genome sequencing and annotation.</title>
        <authorList>
            <consortium name="The Broad Institute Genomics Platform"/>
            <consortium name="The Broad Institute Genome Sequencing Center for Infectious Disease"/>
            <person name="Wu L."/>
            <person name="Ma J."/>
        </authorList>
    </citation>
    <scope>NUCLEOTIDE SEQUENCE [LARGE SCALE GENOMIC DNA]</scope>
    <source>
        <strain evidence="3">CCM 8936</strain>
    </source>
</reference>
<dbReference type="InterPro" id="IPR020471">
    <property type="entry name" value="AKR"/>
</dbReference>
<sequence>MRQITFNQQNASAIGLGTWRMGEGNNAKNEEELKTIQYGLDHGITVLDTAEMYGDGKSETLIGKAIQGYNRDDFQLISKFYPNHATPELIKSSLENSLKRLKTDYLDLYLLHWRGATPLAETIAGLQAVQKAGYIKNWGVSNFDIADLKELDSLAGGNECRVNEDLYNVASRGIEYSILPWQKEHKMSFIGYSPFGSDGGDFLTIKPILIEMAKQKHVTVYQLLLAWVLRNHNILSIPKSSTIEHLKDNMAAVDIKFTADELKLIDSEYPKPNKNTQLEVI</sequence>
<feature type="domain" description="NADP-dependent oxidoreductase" evidence="1">
    <location>
        <begin position="13"/>
        <end position="267"/>
    </location>
</feature>
<dbReference type="SUPFAM" id="SSF51430">
    <property type="entry name" value="NAD(P)-linked oxidoreductase"/>
    <property type="match status" value="1"/>
</dbReference>
<evidence type="ECO:0000313" key="3">
    <source>
        <dbReference type="Proteomes" id="UP001597251"/>
    </source>
</evidence>
<dbReference type="InterPro" id="IPR036812">
    <property type="entry name" value="NAD(P)_OxRdtase_dom_sf"/>
</dbReference>
<dbReference type="PANTHER" id="PTHR43638:SF3">
    <property type="entry name" value="ALDEHYDE REDUCTASE"/>
    <property type="match status" value="1"/>
</dbReference>
<dbReference type="PRINTS" id="PR00069">
    <property type="entry name" value="ALDKETRDTASE"/>
</dbReference>
<keyword evidence="3" id="KW-1185">Reference proteome</keyword>
<name>A0ABW4BTK8_9LACO</name>